<dbReference type="RefSeq" id="WP_190247102.1">
    <property type="nucleotide sequence ID" value="NZ_CAACXN010000015.1"/>
</dbReference>
<dbReference type="GO" id="GO:0003700">
    <property type="term" value="F:DNA-binding transcription factor activity"/>
    <property type="evidence" value="ECO:0007669"/>
    <property type="project" value="InterPro"/>
</dbReference>
<dbReference type="Gene3D" id="6.10.140.2180">
    <property type="match status" value="1"/>
</dbReference>
<dbReference type="SMART" id="SM00418">
    <property type="entry name" value="HTH_ARSR"/>
    <property type="match status" value="1"/>
</dbReference>
<dbReference type="InterPro" id="IPR001845">
    <property type="entry name" value="HTH_ArsR_DNA-bd_dom"/>
</dbReference>
<reference evidence="3 4" key="1">
    <citation type="submission" date="2019-02" db="EMBL/GenBank/DDBJ databases">
        <authorList>
            <consortium name="Pathogen Informatics"/>
        </authorList>
    </citation>
    <scope>NUCLEOTIDE SEQUENCE [LARGE SCALE GENOMIC DNA]</scope>
    <source>
        <strain evidence="3 4">3012STDY7078520</strain>
    </source>
</reference>
<proteinExistence type="predicted"/>
<dbReference type="Proteomes" id="UP000386281">
    <property type="component" value="Unassembled WGS sequence"/>
</dbReference>
<dbReference type="InterPro" id="IPR036388">
    <property type="entry name" value="WH-like_DNA-bd_sf"/>
</dbReference>
<evidence type="ECO:0000256" key="1">
    <source>
        <dbReference type="SAM" id="MobiDB-lite"/>
    </source>
</evidence>
<dbReference type="InterPro" id="IPR036390">
    <property type="entry name" value="WH_DNA-bd_sf"/>
</dbReference>
<dbReference type="SUPFAM" id="SSF46785">
    <property type="entry name" value="Winged helix' DNA-binding domain"/>
    <property type="match status" value="1"/>
</dbReference>
<organism evidence="3 4">
    <name type="scientific">Brevibacterium casei</name>
    <dbReference type="NCBI Taxonomy" id="33889"/>
    <lineage>
        <taxon>Bacteria</taxon>
        <taxon>Bacillati</taxon>
        <taxon>Actinomycetota</taxon>
        <taxon>Actinomycetes</taxon>
        <taxon>Micrococcales</taxon>
        <taxon>Brevibacteriaceae</taxon>
        <taxon>Brevibacterium</taxon>
    </lineage>
</organism>
<dbReference type="AlphaFoldDB" id="A0A449D9K7"/>
<name>A0A449D9K7_9MICO</name>
<sequence>MATSSALLHPVRLRIVQALLGEGELTTHQLHERLSDVPIATLYRHVGHLVKHELIEVADEQQIRGASEKTYRLAPGFANPSAEELNSLSNEELLTAFTVFTSGLIRDFDDYLQAGDPDLYADRVSFAQASFWASDEEVDEFGRALMAALEGLLSNDATPDRRRRTLSTVLMPRAEAGPGDAAQREATQKGSEADE</sequence>
<feature type="domain" description="HTH arsR-type" evidence="2">
    <location>
        <begin position="2"/>
        <end position="86"/>
    </location>
</feature>
<dbReference type="CDD" id="cd00090">
    <property type="entry name" value="HTH_ARSR"/>
    <property type="match status" value="1"/>
</dbReference>
<dbReference type="EMBL" id="CAACXN010000015">
    <property type="protein sequence ID" value="VEW14253.1"/>
    <property type="molecule type" value="Genomic_DNA"/>
</dbReference>
<evidence type="ECO:0000259" key="2">
    <source>
        <dbReference type="SMART" id="SM00418"/>
    </source>
</evidence>
<accession>A0A449D9K7</accession>
<protein>
    <submittedName>
        <fullName evidence="3">Helix-turn-helix domain</fullName>
    </submittedName>
</protein>
<dbReference type="Gene3D" id="1.10.10.10">
    <property type="entry name" value="Winged helix-like DNA-binding domain superfamily/Winged helix DNA-binding domain"/>
    <property type="match status" value="1"/>
</dbReference>
<dbReference type="Pfam" id="PF12840">
    <property type="entry name" value="HTH_20"/>
    <property type="match status" value="1"/>
</dbReference>
<evidence type="ECO:0000313" key="3">
    <source>
        <dbReference type="EMBL" id="VEW14253.1"/>
    </source>
</evidence>
<evidence type="ECO:0000313" key="4">
    <source>
        <dbReference type="Proteomes" id="UP000386281"/>
    </source>
</evidence>
<gene>
    <name evidence="3" type="ORF">NCTC12391_02399</name>
</gene>
<dbReference type="InterPro" id="IPR011991">
    <property type="entry name" value="ArsR-like_HTH"/>
</dbReference>
<feature type="region of interest" description="Disordered" evidence="1">
    <location>
        <begin position="170"/>
        <end position="195"/>
    </location>
</feature>